<dbReference type="WBParaSite" id="RSKR_0000690400.1">
    <property type="protein sequence ID" value="RSKR_0000690400.1"/>
    <property type="gene ID" value="RSKR_0000690400"/>
</dbReference>
<name>A0AC35U2D9_9BILA</name>
<reference evidence="2" key="1">
    <citation type="submission" date="2016-11" db="UniProtKB">
        <authorList>
            <consortium name="WormBaseParasite"/>
        </authorList>
    </citation>
    <scope>IDENTIFICATION</scope>
    <source>
        <strain evidence="2">KR3021</strain>
    </source>
</reference>
<organism evidence="1 2">
    <name type="scientific">Rhabditophanes sp. KR3021</name>
    <dbReference type="NCBI Taxonomy" id="114890"/>
    <lineage>
        <taxon>Eukaryota</taxon>
        <taxon>Metazoa</taxon>
        <taxon>Ecdysozoa</taxon>
        <taxon>Nematoda</taxon>
        <taxon>Chromadorea</taxon>
        <taxon>Rhabditida</taxon>
        <taxon>Tylenchina</taxon>
        <taxon>Panagrolaimomorpha</taxon>
        <taxon>Strongyloidoidea</taxon>
        <taxon>Alloionematidae</taxon>
        <taxon>Rhabditophanes</taxon>
    </lineage>
</organism>
<protein>
    <submittedName>
        <fullName evidence="2">DUF725 domain-containing protein</fullName>
    </submittedName>
</protein>
<sequence>MKFLFVLIAVVGIVSSQDCSTDRGTKAVFGNYLQCIKSSLDSDYGTFETEMQQHTRRAASVCFASSIGEANKKNSCVLSISDLDNKAWDRNGPLRDCSICRTFASGAIKAILNTPAADQKCIRTEISKAIAREANYCISKKIANFPGVPEIPDLEEASVNFKDNVMASISDFILIQSRLAFCEERKPARASNTRSCMKKPFNGYLTKHCVAIKKCDSQLSGACSTQVQAVKDATCECVNEARNDLKHRISSISSAINEAISGGSKSAPSIGSSSKVDICVANIKSQMVTPVNDWVTVIDSALGSCIKAKPTGNSLGMESLLNVGCRKVIADTTGTASAQLKTGFDFVNNLVDAMVERSGRFCHKGDC</sequence>
<evidence type="ECO:0000313" key="2">
    <source>
        <dbReference type="WBParaSite" id="RSKR_0000690400.1"/>
    </source>
</evidence>
<proteinExistence type="predicted"/>
<evidence type="ECO:0000313" key="1">
    <source>
        <dbReference type="Proteomes" id="UP000095286"/>
    </source>
</evidence>
<dbReference type="Proteomes" id="UP000095286">
    <property type="component" value="Unplaced"/>
</dbReference>
<accession>A0AC35U2D9</accession>